<gene>
    <name evidence="7" type="ORF">SAMN05216174_106115</name>
</gene>
<dbReference type="SUPFAM" id="SSF88946">
    <property type="entry name" value="Sigma2 domain of RNA polymerase sigma factors"/>
    <property type="match status" value="1"/>
</dbReference>
<dbReference type="Gene3D" id="1.10.1740.10">
    <property type="match status" value="1"/>
</dbReference>
<evidence type="ECO:0000313" key="7">
    <source>
        <dbReference type="EMBL" id="SDC99002.1"/>
    </source>
</evidence>
<dbReference type="EMBL" id="FMZZ01000006">
    <property type="protein sequence ID" value="SDC99002.1"/>
    <property type="molecule type" value="Genomic_DNA"/>
</dbReference>
<feature type="domain" description="RNA polymerase sigma factor 70 region 4 type 2" evidence="6">
    <location>
        <begin position="138"/>
        <end position="190"/>
    </location>
</feature>
<dbReference type="PANTHER" id="PTHR43133:SF25">
    <property type="entry name" value="RNA POLYMERASE SIGMA FACTOR RFAY-RELATED"/>
    <property type="match status" value="1"/>
</dbReference>
<dbReference type="Gene3D" id="1.10.10.10">
    <property type="entry name" value="Winged helix-like DNA-binding domain superfamily/Winged helix DNA-binding domain"/>
    <property type="match status" value="1"/>
</dbReference>
<dbReference type="GO" id="GO:0003677">
    <property type="term" value="F:DNA binding"/>
    <property type="evidence" value="ECO:0007669"/>
    <property type="project" value="InterPro"/>
</dbReference>
<evidence type="ECO:0000256" key="3">
    <source>
        <dbReference type="ARBA" id="ARBA00023082"/>
    </source>
</evidence>
<dbReference type="InterPro" id="IPR039425">
    <property type="entry name" value="RNA_pol_sigma-70-like"/>
</dbReference>
<dbReference type="CDD" id="cd06171">
    <property type="entry name" value="Sigma70_r4"/>
    <property type="match status" value="1"/>
</dbReference>
<keyword evidence="2" id="KW-0805">Transcription regulation</keyword>
<dbReference type="InterPro" id="IPR013324">
    <property type="entry name" value="RNA_pol_sigma_r3/r4-like"/>
</dbReference>
<dbReference type="InterPro" id="IPR013325">
    <property type="entry name" value="RNA_pol_sigma_r2"/>
</dbReference>
<dbReference type="GO" id="GO:0006352">
    <property type="term" value="P:DNA-templated transcription initiation"/>
    <property type="evidence" value="ECO:0007669"/>
    <property type="project" value="InterPro"/>
</dbReference>
<evidence type="ECO:0000259" key="6">
    <source>
        <dbReference type="Pfam" id="PF08281"/>
    </source>
</evidence>
<accession>A0A1G6R310</accession>
<dbReference type="Pfam" id="PF04542">
    <property type="entry name" value="Sigma70_r2"/>
    <property type="match status" value="1"/>
</dbReference>
<protein>
    <submittedName>
        <fullName evidence="7">RNA polymerase, sigma subunit, ECF family</fullName>
    </submittedName>
</protein>
<reference evidence="8" key="1">
    <citation type="submission" date="2016-10" db="EMBL/GenBank/DDBJ databases">
        <authorList>
            <person name="Varghese N."/>
            <person name="Submissions S."/>
        </authorList>
    </citation>
    <scope>NUCLEOTIDE SEQUENCE [LARGE SCALE GENOMIC DNA]</scope>
    <source>
        <strain evidence="8">IBRC-M 10403</strain>
    </source>
</reference>
<dbReference type="NCBIfam" id="TIGR02937">
    <property type="entry name" value="sigma70-ECF"/>
    <property type="match status" value="1"/>
</dbReference>
<organism evidence="7 8">
    <name type="scientific">Actinokineospora iranica</name>
    <dbReference type="NCBI Taxonomy" id="1271860"/>
    <lineage>
        <taxon>Bacteria</taxon>
        <taxon>Bacillati</taxon>
        <taxon>Actinomycetota</taxon>
        <taxon>Actinomycetes</taxon>
        <taxon>Pseudonocardiales</taxon>
        <taxon>Pseudonocardiaceae</taxon>
        <taxon>Actinokineospora</taxon>
    </lineage>
</organism>
<evidence type="ECO:0000313" key="8">
    <source>
        <dbReference type="Proteomes" id="UP000199501"/>
    </source>
</evidence>
<name>A0A1G6R310_9PSEU</name>
<keyword evidence="8" id="KW-1185">Reference proteome</keyword>
<evidence type="ECO:0000256" key="2">
    <source>
        <dbReference type="ARBA" id="ARBA00023015"/>
    </source>
</evidence>
<dbReference type="InterPro" id="IPR014284">
    <property type="entry name" value="RNA_pol_sigma-70_dom"/>
</dbReference>
<dbReference type="SUPFAM" id="SSF88659">
    <property type="entry name" value="Sigma3 and sigma4 domains of RNA polymerase sigma factors"/>
    <property type="match status" value="1"/>
</dbReference>
<comment type="similarity">
    <text evidence="1">Belongs to the sigma-70 factor family. ECF subfamily.</text>
</comment>
<keyword evidence="3" id="KW-0731">Sigma factor</keyword>
<dbReference type="Pfam" id="PF08281">
    <property type="entry name" value="Sigma70_r4_2"/>
    <property type="match status" value="1"/>
</dbReference>
<dbReference type="Proteomes" id="UP000199501">
    <property type="component" value="Unassembled WGS sequence"/>
</dbReference>
<dbReference type="AlphaFoldDB" id="A0A1G6R310"/>
<feature type="domain" description="RNA polymerase sigma-70 region 2" evidence="5">
    <location>
        <begin position="38"/>
        <end position="106"/>
    </location>
</feature>
<proteinExistence type="inferred from homology"/>
<dbReference type="PANTHER" id="PTHR43133">
    <property type="entry name" value="RNA POLYMERASE ECF-TYPE SIGMA FACTO"/>
    <property type="match status" value="1"/>
</dbReference>
<dbReference type="STRING" id="1271860.SAMN05216174_106115"/>
<evidence type="ECO:0000259" key="5">
    <source>
        <dbReference type="Pfam" id="PF04542"/>
    </source>
</evidence>
<dbReference type="InterPro" id="IPR036388">
    <property type="entry name" value="WH-like_DNA-bd_sf"/>
</dbReference>
<evidence type="ECO:0000256" key="4">
    <source>
        <dbReference type="ARBA" id="ARBA00023163"/>
    </source>
</evidence>
<dbReference type="InterPro" id="IPR007627">
    <property type="entry name" value="RNA_pol_sigma70_r2"/>
</dbReference>
<evidence type="ECO:0000256" key="1">
    <source>
        <dbReference type="ARBA" id="ARBA00010641"/>
    </source>
</evidence>
<dbReference type="InterPro" id="IPR013249">
    <property type="entry name" value="RNA_pol_sigma70_r4_t2"/>
</dbReference>
<dbReference type="GO" id="GO:0016987">
    <property type="term" value="F:sigma factor activity"/>
    <property type="evidence" value="ECO:0007669"/>
    <property type="project" value="UniProtKB-KW"/>
</dbReference>
<sequence>MVREPSARWVRAAPPATESDALLWARAAEGDQDAFGELFQRHVAAVWNYGYRLTGSWERAEDLTSTVFLTAWRRRRSVILVRESALPWLFTVMGNAVRDETRGMRRRLMLARRVGTPDDVADHAESVASRVDGDLSIRRIAEMVAGLPVAQRRVVQLCLFGELPQAQAAEILGVTVVTVRSNLSRARARLRQLMEGQA</sequence>
<keyword evidence="4" id="KW-0804">Transcription</keyword>